<gene>
    <name evidence="1" type="ORF">TCARB_0800</name>
</gene>
<dbReference type="Proteomes" id="UP000266720">
    <property type="component" value="Chromosome"/>
</dbReference>
<accession>A0A3G1A518</accession>
<dbReference type="EMBL" id="CP007493">
    <property type="protein sequence ID" value="AJB41852.1"/>
    <property type="molecule type" value="Genomic_DNA"/>
</dbReference>
<protein>
    <submittedName>
        <fullName evidence="1">Uncharacterized protein</fullName>
    </submittedName>
</protein>
<evidence type="ECO:0000313" key="2">
    <source>
        <dbReference type="Proteomes" id="UP000266720"/>
    </source>
</evidence>
<evidence type="ECO:0000313" key="1">
    <source>
        <dbReference type="EMBL" id="AJB41852.1"/>
    </source>
</evidence>
<sequence length="66" mass="7646">MHITSILPKKSHRQLTKNHLGCKYPRCFLIYALNVVKQLCTLRMIVHGWPGSTGVWKLCLTNLLDR</sequence>
<dbReference type="AlphaFoldDB" id="A0A3G1A518"/>
<proteinExistence type="predicted"/>
<name>A0A3G1A518_9CREN</name>
<organism evidence="1 2">
    <name type="scientific">Thermofilum adornatum 1505</name>
    <dbReference type="NCBI Taxonomy" id="697581"/>
    <lineage>
        <taxon>Archaea</taxon>
        <taxon>Thermoproteota</taxon>
        <taxon>Thermoprotei</taxon>
        <taxon>Thermofilales</taxon>
        <taxon>Thermofilaceae</taxon>
        <taxon>Thermofilum</taxon>
    </lineage>
</organism>
<reference evidence="2" key="1">
    <citation type="book" date="2010" name="EXTREMOPHILES" publisher="0:0-0">
        <title>Complete genome sequences of ten hyperthermophilic archaea reveal their metabolic capabilities and possible ecological roles.</title>
        <editorList>
            <person name="?"/>
        </editorList>
        <authorList>
            <person name="Ravin N.V."/>
            <person name="Mardanov A.V."/>
            <person name="Bonch-Osmolovskaya E.A."/>
            <person name="Skryabin K.G."/>
        </authorList>
    </citation>
    <scope>NUCLEOTIDE SEQUENCE [LARGE SCALE GENOMIC DNA]</scope>
    <source>
        <strain evidence="2">1505</strain>
    </source>
</reference>
<dbReference type="KEGG" id="tcb:TCARB_0800"/>